<keyword evidence="2" id="KW-1185">Reference proteome</keyword>
<proteinExistence type="predicted"/>
<dbReference type="Proteomes" id="UP000438448">
    <property type="component" value="Unassembled WGS sequence"/>
</dbReference>
<name>A0A7K0DCC3_9NOCA</name>
<dbReference type="OrthoDB" id="3661391at2"/>
<evidence type="ECO:0000313" key="1">
    <source>
        <dbReference type="EMBL" id="MQY23423.1"/>
    </source>
</evidence>
<protein>
    <submittedName>
        <fullName evidence="1">Uncharacterized protein</fullName>
    </submittedName>
</protein>
<evidence type="ECO:0000313" key="2">
    <source>
        <dbReference type="Proteomes" id="UP000438448"/>
    </source>
</evidence>
<dbReference type="AlphaFoldDB" id="A0A7K0DCC3"/>
<gene>
    <name evidence="1" type="ORF">NRB20_65520</name>
</gene>
<sequence>MDGERGVSRRRSGEAWSTRTDDTTWKTFTEGKFHVLLVARSPTSTYRLLEAISLFRDDFRIEFAFTTDDRSAFGADVPELLHRRGAKIIDWKRVRRGKVRYHLTLCASETIDFSALDGPIFLLAHGLGFNKLVYAGRGKELRIAGIPPRKALRTRDITIALSHPGQREELLAAVPETAGRTVHIGDPTFEQMLASVDLRDDYREALGTGDRTLVTIASTWGPESVIGCDPNVVTRLLATLDADSYQVAAIFHPNIWALEEKLQIETWYSSALRAGLAALPPEAGWQATLIAADVVISDHGSLGLFAAGLDRPLLMAGAATETVPGTPAEDLARLAPTLRFDGDLAHQIHCAREQYKAGRERHDSGRYQHIIDRVFAGTEGATLALQQALYGKLRVEPLAHTDSVIRIPVPHCTIQDVTGYTVHTVAPVDDTLALVRFPVSVRHYASSTDDAETHVVIDYRELEVKAMERAAAITRSGILDPVPAQRWAVSTLTAHPGARLAVAPTPQGCLAVIRRHRNVLITSESDVAQSVQLIASAIYCCLLDGSLTDRKLTIQAGIKRLPVEFTIDRSAEPTVR</sequence>
<organism evidence="1 2">
    <name type="scientific">Nocardia macrotermitis</name>
    <dbReference type="NCBI Taxonomy" id="2585198"/>
    <lineage>
        <taxon>Bacteria</taxon>
        <taxon>Bacillati</taxon>
        <taxon>Actinomycetota</taxon>
        <taxon>Actinomycetes</taxon>
        <taxon>Mycobacteriales</taxon>
        <taxon>Nocardiaceae</taxon>
        <taxon>Nocardia</taxon>
    </lineage>
</organism>
<dbReference type="RefSeq" id="WP_153415192.1">
    <property type="nucleotide sequence ID" value="NZ_WEGK01000019.1"/>
</dbReference>
<comment type="caution">
    <text evidence="1">The sequence shown here is derived from an EMBL/GenBank/DDBJ whole genome shotgun (WGS) entry which is preliminary data.</text>
</comment>
<dbReference type="EMBL" id="WEGK01000019">
    <property type="protein sequence ID" value="MQY23423.1"/>
    <property type="molecule type" value="Genomic_DNA"/>
</dbReference>
<accession>A0A7K0DCC3</accession>
<reference evidence="1 2" key="1">
    <citation type="submission" date="2019-10" db="EMBL/GenBank/DDBJ databases">
        <title>Nocardia macrotermitis sp. nov. and Nocardia aurantia sp. nov., isolated from the gut of fungus growing-termite Macrotermes natalensis.</title>
        <authorList>
            <person name="Benndorf R."/>
            <person name="Schwitalla J."/>
            <person name="Martin K."/>
            <person name="De Beer W."/>
            <person name="Kaster A.-K."/>
            <person name="Vollmers J."/>
            <person name="Poulsen M."/>
            <person name="Beemelmanns C."/>
        </authorList>
    </citation>
    <scope>NUCLEOTIDE SEQUENCE [LARGE SCALE GENOMIC DNA]</scope>
    <source>
        <strain evidence="1 2">RB20</strain>
    </source>
</reference>